<dbReference type="InterPro" id="IPR021858">
    <property type="entry name" value="Fun_TF"/>
</dbReference>
<keyword evidence="1" id="KW-0479">Metal-binding</keyword>
<accession>A0A1L7WJA2</accession>
<gene>
    <name evidence="9" type="ORF">PAC_02718</name>
</gene>
<dbReference type="PANTHER" id="PTHR36206">
    <property type="entry name" value="ASPERCRYPTIN BIOSYNTHESIS CLUSTER-SPECIFIC TRANSCRIPTION REGULATOR ATNN-RELATED"/>
    <property type="match status" value="1"/>
</dbReference>
<dbReference type="Pfam" id="PF11951">
    <property type="entry name" value="Fungal_trans_2"/>
    <property type="match status" value="1"/>
</dbReference>
<dbReference type="PANTHER" id="PTHR36206:SF12">
    <property type="entry name" value="ASPERCRYPTIN BIOSYNTHESIS CLUSTER-SPECIFIC TRANSCRIPTION REGULATOR ATNN-RELATED"/>
    <property type="match status" value="1"/>
</dbReference>
<evidence type="ECO:0000256" key="6">
    <source>
        <dbReference type="ARBA" id="ARBA00023242"/>
    </source>
</evidence>
<evidence type="ECO:0000256" key="5">
    <source>
        <dbReference type="ARBA" id="ARBA00023163"/>
    </source>
</evidence>
<reference evidence="9 10" key="1">
    <citation type="submission" date="2016-03" db="EMBL/GenBank/DDBJ databases">
        <authorList>
            <person name="Ploux O."/>
        </authorList>
    </citation>
    <scope>NUCLEOTIDE SEQUENCE [LARGE SCALE GENOMIC DNA]</scope>
    <source>
        <strain evidence="9 10">UAMH 11012</strain>
    </source>
</reference>
<dbReference type="GO" id="GO:0003677">
    <property type="term" value="F:DNA binding"/>
    <property type="evidence" value="ECO:0007669"/>
    <property type="project" value="UniProtKB-KW"/>
</dbReference>
<dbReference type="EMBL" id="FJOG01000003">
    <property type="protein sequence ID" value="CZR52841.1"/>
    <property type="molecule type" value="Genomic_DNA"/>
</dbReference>
<keyword evidence="10" id="KW-1185">Reference proteome</keyword>
<proteinExistence type="predicted"/>
<keyword evidence="4" id="KW-0238">DNA-binding</keyword>
<feature type="domain" description="Zn(2)-C6 fungal-type" evidence="8">
    <location>
        <begin position="23"/>
        <end position="65"/>
    </location>
</feature>
<sequence length="524" mass="59828">MSEAHPLTRQSPAESKRKRKHHPKSKGGCITCKKVKCDERHPHCRRCFETGFECSGYALLPPKGKKNFAPARLLPKGNVPINPFSLVRQMKGSSEDRRCFEFFCSRTLRMLSSHFDEDFWDYLLPQIAHSEDAIWHSVLALSSLHEQTLLDNEDKAEHRRYALCHYNEAVGRLKRTKVGSEQSIEVLLVGCILFICLETFLGDVQETITHLHGGIEILRSRKAHGSLPRFIRVSIEENIAPIFDHLNCSSFLYGRISPPTSDQSLATVEGEKELERFVNPRDARHSLLKLLTASQQFAAASSATSSDNAEYPHILLQKQSLICRAGRWRAAFDKLMKQPRMAGMNAQDFIKVTTLGLQHKMASIWAMNALHTNEMSFDAYVREYAEIVSLAESIINVRGPMPRHIDYSFQIQNLSPLYLTAIKCRNPTIRRKALDLLKRTPRRARFWDSDVVIKVVERVIELEEEGLEGLVDSTGKAVPSEWARIHFVTVDPSTEDSRKVTLTFRRKPSELAAHWQVKKEIYVL</sequence>
<evidence type="ECO:0000256" key="4">
    <source>
        <dbReference type="ARBA" id="ARBA00023125"/>
    </source>
</evidence>
<dbReference type="GO" id="GO:0000981">
    <property type="term" value="F:DNA-binding transcription factor activity, RNA polymerase II-specific"/>
    <property type="evidence" value="ECO:0007669"/>
    <property type="project" value="InterPro"/>
</dbReference>
<evidence type="ECO:0000256" key="2">
    <source>
        <dbReference type="ARBA" id="ARBA00022833"/>
    </source>
</evidence>
<protein>
    <recommendedName>
        <fullName evidence="8">Zn(2)-C6 fungal-type domain-containing protein</fullName>
    </recommendedName>
</protein>
<keyword evidence="3" id="KW-0805">Transcription regulation</keyword>
<evidence type="ECO:0000259" key="8">
    <source>
        <dbReference type="SMART" id="SM00066"/>
    </source>
</evidence>
<feature type="compositionally biased region" description="Basic residues" evidence="7">
    <location>
        <begin position="16"/>
        <end position="25"/>
    </location>
</feature>
<feature type="region of interest" description="Disordered" evidence="7">
    <location>
        <begin position="1"/>
        <end position="27"/>
    </location>
</feature>
<name>A0A1L7WJA2_9HELO</name>
<keyword evidence="6" id="KW-0539">Nucleus</keyword>
<dbReference type="AlphaFoldDB" id="A0A1L7WJA2"/>
<keyword evidence="5" id="KW-0804">Transcription</keyword>
<dbReference type="SUPFAM" id="SSF57701">
    <property type="entry name" value="Zn2/Cys6 DNA-binding domain"/>
    <property type="match status" value="1"/>
</dbReference>
<evidence type="ECO:0000313" key="10">
    <source>
        <dbReference type="Proteomes" id="UP000184330"/>
    </source>
</evidence>
<evidence type="ECO:0000256" key="3">
    <source>
        <dbReference type="ARBA" id="ARBA00023015"/>
    </source>
</evidence>
<dbReference type="STRING" id="576137.A0A1L7WJA2"/>
<evidence type="ECO:0000256" key="1">
    <source>
        <dbReference type="ARBA" id="ARBA00022723"/>
    </source>
</evidence>
<organism evidence="9 10">
    <name type="scientific">Phialocephala subalpina</name>
    <dbReference type="NCBI Taxonomy" id="576137"/>
    <lineage>
        <taxon>Eukaryota</taxon>
        <taxon>Fungi</taxon>
        <taxon>Dikarya</taxon>
        <taxon>Ascomycota</taxon>
        <taxon>Pezizomycotina</taxon>
        <taxon>Leotiomycetes</taxon>
        <taxon>Helotiales</taxon>
        <taxon>Mollisiaceae</taxon>
        <taxon>Phialocephala</taxon>
        <taxon>Phialocephala fortinii species complex</taxon>
    </lineage>
</organism>
<dbReference type="SMART" id="SM00066">
    <property type="entry name" value="GAL4"/>
    <property type="match status" value="1"/>
</dbReference>
<dbReference type="InterPro" id="IPR036864">
    <property type="entry name" value="Zn2-C6_fun-type_DNA-bd_sf"/>
</dbReference>
<dbReference type="Pfam" id="PF00172">
    <property type="entry name" value="Zn_clus"/>
    <property type="match status" value="1"/>
</dbReference>
<dbReference type="OrthoDB" id="2593732at2759"/>
<evidence type="ECO:0000256" key="7">
    <source>
        <dbReference type="SAM" id="MobiDB-lite"/>
    </source>
</evidence>
<dbReference type="InterPro" id="IPR052360">
    <property type="entry name" value="Transcr_Regulatory_Proteins"/>
</dbReference>
<evidence type="ECO:0000313" key="9">
    <source>
        <dbReference type="EMBL" id="CZR52841.1"/>
    </source>
</evidence>
<dbReference type="GO" id="GO:0008270">
    <property type="term" value="F:zinc ion binding"/>
    <property type="evidence" value="ECO:0007669"/>
    <property type="project" value="InterPro"/>
</dbReference>
<dbReference type="Proteomes" id="UP000184330">
    <property type="component" value="Unassembled WGS sequence"/>
</dbReference>
<dbReference type="CDD" id="cd00067">
    <property type="entry name" value="GAL4"/>
    <property type="match status" value="1"/>
</dbReference>
<dbReference type="InterPro" id="IPR001138">
    <property type="entry name" value="Zn2Cys6_DnaBD"/>
</dbReference>
<keyword evidence="2" id="KW-0862">Zinc</keyword>